<proteinExistence type="predicted"/>
<gene>
    <name evidence="4" type="ORF">BCR33DRAFT_717430</name>
</gene>
<evidence type="ECO:0000313" key="4">
    <source>
        <dbReference type="EMBL" id="ORY43788.1"/>
    </source>
</evidence>
<keyword evidence="1" id="KW-0560">Oxidoreductase</keyword>
<protein>
    <recommendedName>
        <fullName evidence="3">D-isomer specific 2-hydroxyacid dehydrogenase NAD-binding domain-containing protein</fullName>
    </recommendedName>
</protein>
<dbReference type="SUPFAM" id="SSF51735">
    <property type="entry name" value="NAD(P)-binding Rossmann-fold domains"/>
    <property type="match status" value="1"/>
</dbReference>
<comment type="caution">
    <text evidence="4">The sequence shown here is derived from an EMBL/GenBank/DDBJ whole genome shotgun (WGS) entry which is preliminary data.</text>
</comment>
<dbReference type="Pfam" id="PF02826">
    <property type="entry name" value="2-Hacid_dh_C"/>
    <property type="match status" value="1"/>
</dbReference>
<evidence type="ECO:0000259" key="3">
    <source>
        <dbReference type="Pfam" id="PF02826"/>
    </source>
</evidence>
<dbReference type="EMBL" id="MCGO01000024">
    <property type="protein sequence ID" value="ORY43788.1"/>
    <property type="molecule type" value="Genomic_DNA"/>
</dbReference>
<dbReference type="GO" id="GO:0051287">
    <property type="term" value="F:NAD binding"/>
    <property type="evidence" value="ECO:0007669"/>
    <property type="project" value="InterPro"/>
</dbReference>
<reference evidence="4 5" key="1">
    <citation type="submission" date="2016-07" db="EMBL/GenBank/DDBJ databases">
        <title>Pervasive Adenine N6-methylation of Active Genes in Fungi.</title>
        <authorList>
            <consortium name="DOE Joint Genome Institute"/>
            <person name="Mondo S.J."/>
            <person name="Dannebaum R.O."/>
            <person name="Kuo R.C."/>
            <person name="Labutti K."/>
            <person name="Haridas S."/>
            <person name="Kuo A."/>
            <person name="Salamov A."/>
            <person name="Ahrendt S.R."/>
            <person name="Lipzen A."/>
            <person name="Sullivan W."/>
            <person name="Andreopoulos W.B."/>
            <person name="Clum A."/>
            <person name="Lindquist E."/>
            <person name="Daum C."/>
            <person name="Ramamoorthy G.K."/>
            <person name="Gryganskyi A."/>
            <person name="Culley D."/>
            <person name="Magnuson J.K."/>
            <person name="James T.Y."/>
            <person name="O'Malley M.A."/>
            <person name="Stajich J.E."/>
            <person name="Spatafora J.W."/>
            <person name="Visel A."/>
            <person name="Grigoriev I.V."/>
        </authorList>
    </citation>
    <scope>NUCLEOTIDE SEQUENCE [LARGE SCALE GENOMIC DNA]</scope>
    <source>
        <strain evidence="4 5">JEL800</strain>
    </source>
</reference>
<evidence type="ECO:0000256" key="2">
    <source>
        <dbReference type="ARBA" id="ARBA00023027"/>
    </source>
</evidence>
<dbReference type="GO" id="GO:0016491">
    <property type="term" value="F:oxidoreductase activity"/>
    <property type="evidence" value="ECO:0007669"/>
    <property type="project" value="UniProtKB-KW"/>
</dbReference>
<dbReference type="InterPro" id="IPR036291">
    <property type="entry name" value="NAD(P)-bd_dom_sf"/>
</dbReference>
<dbReference type="Proteomes" id="UP000193642">
    <property type="component" value="Unassembled WGS sequence"/>
</dbReference>
<organism evidence="4 5">
    <name type="scientific">Rhizoclosmatium globosum</name>
    <dbReference type="NCBI Taxonomy" id="329046"/>
    <lineage>
        <taxon>Eukaryota</taxon>
        <taxon>Fungi</taxon>
        <taxon>Fungi incertae sedis</taxon>
        <taxon>Chytridiomycota</taxon>
        <taxon>Chytridiomycota incertae sedis</taxon>
        <taxon>Chytridiomycetes</taxon>
        <taxon>Chytridiales</taxon>
        <taxon>Chytriomycetaceae</taxon>
        <taxon>Rhizoclosmatium</taxon>
    </lineage>
</organism>
<dbReference type="InterPro" id="IPR006140">
    <property type="entry name" value="D-isomer_DH_NAD-bd"/>
</dbReference>
<accession>A0A1Y2C9S4</accession>
<keyword evidence="5" id="KW-1185">Reference proteome</keyword>
<evidence type="ECO:0000256" key="1">
    <source>
        <dbReference type="ARBA" id="ARBA00023002"/>
    </source>
</evidence>
<keyword evidence="2" id="KW-0520">NAD</keyword>
<dbReference type="AlphaFoldDB" id="A0A1Y2C9S4"/>
<dbReference type="PANTHER" id="PTHR43333:SF1">
    <property type="entry name" value="D-ISOMER SPECIFIC 2-HYDROXYACID DEHYDROGENASE NAD-BINDING DOMAIN-CONTAINING PROTEIN"/>
    <property type="match status" value="1"/>
</dbReference>
<name>A0A1Y2C9S4_9FUNG</name>
<dbReference type="OrthoDB" id="298012at2759"/>
<evidence type="ECO:0000313" key="5">
    <source>
        <dbReference type="Proteomes" id="UP000193642"/>
    </source>
</evidence>
<feature type="domain" description="D-isomer specific 2-hydroxyacid dehydrogenase NAD-binding" evidence="3">
    <location>
        <begin position="116"/>
        <end position="314"/>
    </location>
</feature>
<sequence>MSQIAYINWEATGTAAFPLIQKAIRETPTLAHLPDLLHINTPNTIPDTLDVSKVEIVIVDASVVGLWSRFPSLKLILSAWAGIDRLLKDPDFPRHIPLIRLVDNSMTKRMGQIALTHVLNHHREMNLITRQQIQKVWNKKPRGVLPPPMEDVQIGILGIGVLGKEVASQLIRNGFTGVRGWGTVERSLTIPRLVDSVTGNETAVVEEVSVQVVAGREGLEHVLRTSDIVISLLPSTPDTYHLIGYSEFSKMKRGSMFVNLGRGATVVQDDVIRALDDEDAMIEWAVLDVFELEPLPESNPLWSHPHVIVTPHMAALTDYTFAARTIANSLRLYTEGAERIPGLVDFSKGF</sequence>
<dbReference type="Gene3D" id="3.40.50.720">
    <property type="entry name" value="NAD(P)-binding Rossmann-like Domain"/>
    <property type="match status" value="2"/>
</dbReference>
<dbReference type="STRING" id="329046.A0A1Y2C9S4"/>
<dbReference type="PANTHER" id="PTHR43333">
    <property type="entry name" value="2-HACID_DH_C DOMAIN-CONTAINING PROTEIN"/>
    <property type="match status" value="1"/>
</dbReference>